<proteinExistence type="predicted"/>
<name>A0A9N9Q7A8_9HELO</name>
<organism evidence="2 3">
    <name type="scientific">Hymenoscyphus albidus</name>
    <dbReference type="NCBI Taxonomy" id="595503"/>
    <lineage>
        <taxon>Eukaryota</taxon>
        <taxon>Fungi</taxon>
        <taxon>Dikarya</taxon>
        <taxon>Ascomycota</taxon>
        <taxon>Pezizomycotina</taxon>
        <taxon>Leotiomycetes</taxon>
        <taxon>Helotiales</taxon>
        <taxon>Helotiaceae</taxon>
        <taxon>Hymenoscyphus</taxon>
    </lineage>
</organism>
<comment type="caution">
    <text evidence="2">The sequence shown here is derived from an EMBL/GenBank/DDBJ whole genome shotgun (WGS) entry which is preliminary data.</text>
</comment>
<keyword evidence="3" id="KW-1185">Reference proteome</keyword>
<sequence>MNGSSALAQAAIQKAKQGVANVSNGAAATKKRKKELKPIITTEGQQDADMLASSNQGIRIIQRSPAPPQSNVAIAFPGLSRRQRPGQSTVDLDLDLDDIIPRGLGYGTFLDSRASCAVGAPQNN</sequence>
<protein>
    <submittedName>
        <fullName evidence="2">Uncharacterized protein</fullName>
    </submittedName>
</protein>
<gene>
    <name evidence="2" type="ORF">HYALB_00011159</name>
</gene>
<dbReference type="AlphaFoldDB" id="A0A9N9Q7A8"/>
<dbReference type="EMBL" id="CAJVRM010000234">
    <property type="protein sequence ID" value="CAG8977774.1"/>
    <property type="molecule type" value="Genomic_DNA"/>
</dbReference>
<feature type="region of interest" description="Disordered" evidence="1">
    <location>
        <begin position="14"/>
        <end position="48"/>
    </location>
</feature>
<dbReference type="Proteomes" id="UP000701801">
    <property type="component" value="Unassembled WGS sequence"/>
</dbReference>
<evidence type="ECO:0000313" key="3">
    <source>
        <dbReference type="Proteomes" id="UP000701801"/>
    </source>
</evidence>
<evidence type="ECO:0000313" key="2">
    <source>
        <dbReference type="EMBL" id="CAG8977774.1"/>
    </source>
</evidence>
<evidence type="ECO:0000256" key="1">
    <source>
        <dbReference type="SAM" id="MobiDB-lite"/>
    </source>
</evidence>
<accession>A0A9N9Q7A8</accession>
<reference evidence="2" key="1">
    <citation type="submission" date="2021-07" db="EMBL/GenBank/DDBJ databases">
        <authorList>
            <person name="Durling M."/>
        </authorList>
    </citation>
    <scope>NUCLEOTIDE SEQUENCE</scope>
</reference>